<dbReference type="PANTHER" id="PTHR40278:SF1">
    <property type="entry name" value="DNA UTILIZATION PROTEIN HOFN"/>
    <property type="match status" value="1"/>
</dbReference>
<evidence type="ECO:0000313" key="3">
    <source>
        <dbReference type="Proteomes" id="UP000176420"/>
    </source>
</evidence>
<keyword evidence="1" id="KW-0812">Transmembrane</keyword>
<keyword evidence="1" id="KW-0472">Membrane</keyword>
<dbReference type="Pfam" id="PF05137">
    <property type="entry name" value="PilN"/>
    <property type="match status" value="1"/>
</dbReference>
<gene>
    <name evidence="2" type="ORF">A2319_05780</name>
</gene>
<keyword evidence="1" id="KW-1133">Transmembrane helix</keyword>
<comment type="caution">
    <text evidence="2">The sequence shown here is derived from an EMBL/GenBank/DDBJ whole genome shotgun (WGS) entry which is preliminary data.</text>
</comment>
<dbReference type="PANTHER" id="PTHR40278">
    <property type="entry name" value="DNA UTILIZATION PROTEIN HOFN"/>
    <property type="match status" value="1"/>
</dbReference>
<accession>A0A1G2BAU1</accession>
<dbReference type="InterPro" id="IPR052534">
    <property type="entry name" value="Extracell_DNA_Util/SecSys_Comp"/>
</dbReference>
<dbReference type="EMBL" id="MHKI01000027">
    <property type="protein sequence ID" value="OGY85836.1"/>
    <property type="molecule type" value="Genomic_DNA"/>
</dbReference>
<organism evidence="2 3">
    <name type="scientific">Candidatus Kerfeldbacteria bacterium RIFOXYB2_FULL_38_14</name>
    <dbReference type="NCBI Taxonomy" id="1798547"/>
    <lineage>
        <taxon>Bacteria</taxon>
        <taxon>Candidatus Kerfeldiibacteriota</taxon>
    </lineage>
</organism>
<protein>
    <submittedName>
        <fullName evidence="2">Uncharacterized protein</fullName>
    </submittedName>
</protein>
<name>A0A1G2BAU1_9BACT</name>
<evidence type="ECO:0000256" key="1">
    <source>
        <dbReference type="SAM" id="Phobius"/>
    </source>
</evidence>
<proteinExistence type="predicted"/>
<reference evidence="2 3" key="1">
    <citation type="journal article" date="2016" name="Nat. Commun.">
        <title>Thousands of microbial genomes shed light on interconnected biogeochemical processes in an aquifer system.</title>
        <authorList>
            <person name="Anantharaman K."/>
            <person name="Brown C.T."/>
            <person name="Hug L.A."/>
            <person name="Sharon I."/>
            <person name="Castelle C.J."/>
            <person name="Probst A.J."/>
            <person name="Thomas B.C."/>
            <person name="Singh A."/>
            <person name="Wilkins M.J."/>
            <person name="Karaoz U."/>
            <person name="Brodie E.L."/>
            <person name="Williams K.H."/>
            <person name="Hubbard S.S."/>
            <person name="Banfield J.F."/>
        </authorList>
    </citation>
    <scope>NUCLEOTIDE SEQUENCE [LARGE SCALE GENOMIC DNA]</scope>
</reference>
<dbReference type="InterPro" id="IPR007813">
    <property type="entry name" value="PilN"/>
</dbReference>
<sequence length="186" mass="21129">MYDFNLLPKKQQKQTLRWIIKTQLNNGLIFLNILFLVGAGFLFLANINLQNIVNLSQPIKNTMTDVDPDLVQNMQTVNQRLSALADIQKTHQNYLSLLLQITELIPADVSLSSLNIAYETSNITISGKADSRDAMKNFQYALEKDQRFTIVDFPYDAFTQTKNITFSIALSFTPEDFLVSNSSNQL</sequence>
<dbReference type="Proteomes" id="UP000176420">
    <property type="component" value="Unassembled WGS sequence"/>
</dbReference>
<feature type="transmembrane region" description="Helical" evidence="1">
    <location>
        <begin position="27"/>
        <end position="47"/>
    </location>
</feature>
<dbReference type="AlphaFoldDB" id="A0A1G2BAU1"/>
<evidence type="ECO:0000313" key="2">
    <source>
        <dbReference type="EMBL" id="OGY85836.1"/>
    </source>
</evidence>